<evidence type="ECO:0000313" key="9">
    <source>
        <dbReference type="EMBL" id="PNG26056.1"/>
    </source>
</evidence>
<comment type="function">
    <text evidence="7">Possible subunit of a heme lyase.</text>
</comment>
<gene>
    <name evidence="9" type="ORF">CR492_10715</name>
</gene>
<dbReference type="GO" id="GO:0005886">
    <property type="term" value="C:plasma membrane"/>
    <property type="evidence" value="ECO:0007669"/>
    <property type="project" value="TreeGrafter"/>
</dbReference>
<keyword evidence="7" id="KW-1133">Transmembrane helix</keyword>
<feature type="chain" id="PRO_5014207019" description="Cytochrome c-type biogenesis protein" evidence="7">
    <location>
        <begin position="24"/>
        <end position="158"/>
    </location>
</feature>
<comment type="caution">
    <text evidence="9">The sequence shown here is derived from an EMBL/GenBank/DDBJ whole genome shotgun (WGS) entry which is preliminary data.</text>
</comment>
<keyword evidence="5" id="KW-0201">Cytochrome c-type biogenesis</keyword>
<evidence type="ECO:0000256" key="1">
    <source>
        <dbReference type="ARBA" id="ARBA00010342"/>
    </source>
</evidence>
<evidence type="ECO:0000256" key="4">
    <source>
        <dbReference type="ARBA" id="ARBA00022729"/>
    </source>
</evidence>
<dbReference type="PANTHER" id="PTHR47870">
    <property type="entry name" value="CYTOCHROME C-TYPE BIOGENESIS PROTEIN CCMH"/>
    <property type="match status" value="1"/>
</dbReference>
<keyword evidence="7" id="KW-0472">Membrane</keyword>
<dbReference type="Pfam" id="PF03918">
    <property type="entry name" value="CcmH"/>
    <property type="match status" value="1"/>
</dbReference>
<dbReference type="AlphaFoldDB" id="A0A2J7TH24"/>
<proteinExistence type="inferred from homology"/>
<accession>A0A2J7TH24</accession>
<organism evidence="9 10">
    <name type="scientific">Methylocella silvestris</name>
    <dbReference type="NCBI Taxonomy" id="199596"/>
    <lineage>
        <taxon>Bacteria</taxon>
        <taxon>Pseudomonadati</taxon>
        <taxon>Pseudomonadota</taxon>
        <taxon>Alphaproteobacteria</taxon>
        <taxon>Hyphomicrobiales</taxon>
        <taxon>Beijerinckiaceae</taxon>
        <taxon>Methylocella</taxon>
    </lineage>
</organism>
<dbReference type="GO" id="GO:0017004">
    <property type="term" value="P:cytochrome complex assembly"/>
    <property type="evidence" value="ECO:0007669"/>
    <property type="project" value="UniProtKB-KW"/>
</dbReference>
<keyword evidence="6 7" id="KW-0408">Iron</keyword>
<dbReference type="InterPro" id="IPR005616">
    <property type="entry name" value="CcmH/CycL/Ccl2/NrfF_N"/>
</dbReference>
<reference evidence="9 10" key="1">
    <citation type="submission" date="2017-10" db="EMBL/GenBank/DDBJ databases">
        <title>Genome announcement of Methylocella silvestris TVC from permafrost.</title>
        <authorList>
            <person name="Wang J."/>
            <person name="Geng K."/>
            <person name="Ul-Haque F."/>
            <person name="Crombie A.T."/>
            <person name="Street L.E."/>
            <person name="Wookey P.A."/>
            <person name="Murrell J.C."/>
            <person name="Pratscher J."/>
        </authorList>
    </citation>
    <scope>NUCLEOTIDE SEQUENCE [LARGE SCALE GENOMIC DNA]</scope>
    <source>
        <strain evidence="9 10">TVC</strain>
    </source>
</reference>
<evidence type="ECO:0000256" key="6">
    <source>
        <dbReference type="ARBA" id="ARBA00023004"/>
    </source>
</evidence>
<feature type="signal peptide" evidence="7">
    <location>
        <begin position="1"/>
        <end position="23"/>
    </location>
</feature>
<dbReference type="CDD" id="cd16378">
    <property type="entry name" value="CcmH_N"/>
    <property type="match status" value="1"/>
</dbReference>
<keyword evidence="3 7" id="KW-0479">Metal-binding</keyword>
<evidence type="ECO:0000256" key="5">
    <source>
        <dbReference type="ARBA" id="ARBA00022748"/>
    </source>
</evidence>
<feature type="domain" description="CcmH/CycL/Ccl2/NrfF N-terminal" evidence="8">
    <location>
        <begin position="14"/>
        <end position="152"/>
    </location>
</feature>
<keyword evidence="4 7" id="KW-0732">Signal</keyword>
<dbReference type="Proteomes" id="UP000236286">
    <property type="component" value="Unassembled WGS sequence"/>
</dbReference>
<protein>
    <recommendedName>
        <fullName evidence="7">Cytochrome c-type biogenesis protein</fullName>
    </recommendedName>
</protein>
<dbReference type="EMBL" id="PDZR01000010">
    <property type="protein sequence ID" value="PNG26056.1"/>
    <property type="molecule type" value="Genomic_DNA"/>
</dbReference>
<keyword evidence="2 7" id="KW-0349">Heme</keyword>
<feature type="transmembrane region" description="Helical" evidence="7">
    <location>
        <begin position="107"/>
        <end position="126"/>
    </location>
</feature>
<evidence type="ECO:0000259" key="8">
    <source>
        <dbReference type="Pfam" id="PF03918"/>
    </source>
</evidence>
<name>A0A2J7TH24_METSI</name>
<dbReference type="Gene3D" id="1.10.8.640">
    <property type="entry name" value="Cytochrome C biogenesis protein"/>
    <property type="match status" value="1"/>
</dbReference>
<evidence type="ECO:0000256" key="2">
    <source>
        <dbReference type="ARBA" id="ARBA00022617"/>
    </source>
</evidence>
<dbReference type="InterPro" id="IPR038297">
    <property type="entry name" value="CcmH/CycL/NrfF/Ccl2_sf"/>
</dbReference>
<keyword evidence="7" id="KW-0812">Transmembrane</keyword>
<dbReference type="GO" id="GO:0046872">
    <property type="term" value="F:metal ion binding"/>
    <property type="evidence" value="ECO:0007669"/>
    <property type="project" value="UniProtKB-KW"/>
</dbReference>
<dbReference type="OrthoDB" id="9804975at2"/>
<dbReference type="PANTHER" id="PTHR47870:SF1">
    <property type="entry name" value="CYTOCHROME C-TYPE BIOGENESIS PROTEIN CCMH"/>
    <property type="match status" value="1"/>
</dbReference>
<evidence type="ECO:0000313" key="10">
    <source>
        <dbReference type="Proteomes" id="UP000236286"/>
    </source>
</evidence>
<evidence type="ECO:0000256" key="3">
    <source>
        <dbReference type="ARBA" id="ARBA00022723"/>
    </source>
</evidence>
<dbReference type="InterPro" id="IPR051263">
    <property type="entry name" value="C-type_cytochrome_biogenesis"/>
</dbReference>
<sequence length="158" mass="17139">MKASLRALLLLGSLALGPVTAGAVEPDEILGDATLEARARDLSAHLRCMVCQNESIDDSHAPLARDLRLLVRERLKVGDSDEAIRDYLVRRYGDFILLKPPLKAETLALWGAPLIVLIVGAAAIIANMRRRDANALAPKELSEAEAAKLKSALERDHS</sequence>
<evidence type="ECO:0000256" key="7">
    <source>
        <dbReference type="RuleBase" id="RU364112"/>
    </source>
</evidence>
<comment type="similarity">
    <text evidence="1 7">Belongs to the CcmH/CycL/Ccl2/NrfF family.</text>
</comment>